<keyword evidence="3" id="KW-0964">Secreted</keyword>
<accession>A0A7H8R4H5</accession>
<feature type="transmembrane region" description="Helical" evidence="7">
    <location>
        <begin position="409"/>
        <end position="429"/>
    </location>
</feature>
<feature type="region of interest" description="Disordered" evidence="6">
    <location>
        <begin position="354"/>
        <end position="407"/>
    </location>
</feature>
<evidence type="ECO:0000313" key="9">
    <source>
        <dbReference type="EMBL" id="QKX61252.1"/>
    </source>
</evidence>
<sequence>MSLSRYILPFLLASSLAAGATKDPCDGTKTPIVISKQSDADALESCTTIKGDVTIDSSAEGSLDIHGVQMITGDLVADGARNLHTLSASLLSSIGGTFKLNNLVFFTALAMDSLSDTGSLNFTMLPNLGALTFYSQVRSTGSISIVDTGLDSLKGIQVDTVGDFTVTGNDRLINFTMDTIANLTGTFYVSGAMTDVSVNFPNLVTATDLTFVDVQSISLPSLATVTDNLNVTSPYISNFSAPNMITGGSVSFQHGDKLNNISMPELKTLSEDLVISGNGLLGHINGFPKLSKIQGDLTVVGNYTDLSFPALDTVNGEINATSKYAIDCNAFDNLRNNGGIKNWYSCTPGSKMIPPSATSSSTSSATSMPTDTAHGDSSSSPSSSSTESSSLAAATSSSSSSSSSTQTKIGVGVGVPLGVIAIGLGFFFWRLRNKRRHHANVFATENMSDSSQNQNPWMTIGKSHELDTPQERNPPRSFPSVEAPTPAPPIQLPTSNWVQELPGDVPKASFRA</sequence>
<proteinExistence type="predicted"/>
<evidence type="ECO:0000313" key="10">
    <source>
        <dbReference type="Proteomes" id="UP000509510"/>
    </source>
</evidence>
<evidence type="ECO:0000256" key="3">
    <source>
        <dbReference type="ARBA" id="ARBA00022525"/>
    </source>
</evidence>
<dbReference type="InterPro" id="IPR036941">
    <property type="entry name" value="Rcpt_L-dom_sf"/>
</dbReference>
<evidence type="ECO:0000256" key="7">
    <source>
        <dbReference type="SAM" id="Phobius"/>
    </source>
</evidence>
<organism evidence="9 10">
    <name type="scientific">Talaromyces rugulosus</name>
    <name type="common">Penicillium rugulosum</name>
    <dbReference type="NCBI Taxonomy" id="121627"/>
    <lineage>
        <taxon>Eukaryota</taxon>
        <taxon>Fungi</taxon>
        <taxon>Dikarya</taxon>
        <taxon>Ascomycota</taxon>
        <taxon>Pezizomycotina</taxon>
        <taxon>Eurotiomycetes</taxon>
        <taxon>Eurotiomycetidae</taxon>
        <taxon>Eurotiales</taxon>
        <taxon>Trichocomaceae</taxon>
        <taxon>Talaromyces</taxon>
        <taxon>Talaromyces sect. Islandici</taxon>
    </lineage>
</organism>
<dbReference type="SUPFAM" id="SSF52058">
    <property type="entry name" value="L domain-like"/>
    <property type="match status" value="2"/>
</dbReference>
<keyword evidence="2" id="KW-0134">Cell wall</keyword>
<gene>
    <name evidence="9" type="ORF">TRUGW13939_08400</name>
</gene>
<evidence type="ECO:0000256" key="1">
    <source>
        <dbReference type="ARBA" id="ARBA00004191"/>
    </source>
</evidence>
<protein>
    <recommendedName>
        <fullName evidence="11">Receptor L-domain domain-containing protein</fullName>
    </recommendedName>
</protein>
<dbReference type="RefSeq" id="XP_035347427.1">
    <property type="nucleotide sequence ID" value="XM_035491534.1"/>
</dbReference>
<keyword evidence="10" id="KW-1185">Reference proteome</keyword>
<dbReference type="PANTHER" id="PTHR31018">
    <property type="entry name" value="SPORULATION-SPECIFIC PROTEIN-RELATED"/>
    <property type="match status" value="1"/>
</dbReference>
<dbReference type="AlphaFoldDB" id="A0A7H8R4H5"/>
<dbReference type="GO" id="GO:0031505">
    <property type="term" value="P:fungal-type cell wall organization"/>
    <property type="evidence" value="ECO:0007669"/>
    <property type="project" value="TreeGrafter"/>
</dbReference>
<dbReference type="OrthoDB" id="536881at2759"/>
<evidence type="ECO:0000256" key="2">
    <source>
        <dbReference type="ARBA" id="ARBA00022512"/>
    </source>
</evidence>
<feature type="compositionally biased region" description="Basic and acidic residues" evidence="6">
    <location>
        <begin position="464"/>
        <end position="474"/>
    </location>
</feature>
<reference evidence="10" key="1">
    <citation type="submission" date="2020-06" db="EMBL/GenBank/DDBJ databases">
        <title>A chromosome-scale genome assembly of Talaromyces rugulosus W13939.</title>
        <authorList>
            <person name="Wang B."/>
            <person name="Guo L."/>
            <person name="Ye K."/>
            <person name="Wang L."/>
        </authorList>
    </citation>
    <scope>NUCLEOTIDE SEQUENCE [LARGE SCALE GENOMIC DNA]</scope>
    <source>
        <strain evidence="10">W13939</strain>
    </source>
</reference>
<feature type="signal peptide" evidence="8">
    <location>
        <begin position="1"/>
        <end position="19"/>
    </location>
</feature>
<evidence type="ECO:0008006" key="11">
    <source>
        <dbReference type="Google" id="ProtNLM"/>
    </source>
</evidence>
<dbReference type="GeneID" id="55995889"/>
<dbReference type="Pfam" id="PF12454">
    <property type="entry name" value="Ecm33"/>
    <property type="match status" value="1"/>
</dbReference>
<evidence type="ECO:0000256" key="6">
    <source>
        <dbReference type="SAM" id="MobiDB-lite"/>
    </source>
</evidence>
<dbReference type="PANTHER" id="PTHR31018:SF3">
    <property type="entry name" value="RECEPTOR PROTEIN-TYROSINE KINASE"/>
    <property type="match status" value="1"/>
</dbReference>
<feature type="region of interest" description="Disordered" evidence="6">
    <location>
        <begin position="464"/>
        <end position="512"/>
    </location>
</feature>
<evidence type="ECO:0000256" key="4">
    <source>
        <dbReference type="ARBA" id="ARBA00022729"/>
    </source>
</evidence>
<dbReference type="EMBL" id="CP055901">
    <property type="protein sequence ID" value="QKX61252.1"/>
    <property type="molecule type" value="Genomic_DNA"/>
</dbReference>
<keyword evidence="4 8" id="KW-0732">Signal</keyword>
<keyword evidence="7" id="KW-1133">Transmembrane helix</keyword>
<feature type="chain" id="PRO_5028980320" description="Receptor L-domain domain-containing protein" evidence="8">
    <location>
        <begin position="20"/>
        <end position="512"/>
    </location>
</feature>
<keyword evidence="7" id="KW-0812">Transmembrane</keyword>
<dbReference type="Gene3D" id="3.80.20.20">
    <property type="entry name" value="Receptor L-domain"/>
    <property type="match status" value="1"/>
</dbReference>
<dbReference type="KEGG" id="trg:TRUGW13939_08400"/>
<keyword evidence="7" id="KW-0472">Membrane</keyword>
<dbReference type="GO" id="GO:0009986">
    <property type="term" value="C:cell surface"/>
    <property type="evidence" value="ECO:0007669"/>
    <property type="project" value="TreeGrafter"/>
</dbReference>
<dbReference type="InterPro" id="IPR051648">
    <property type="entry name" value="CWI-Assembly_Regulator"/>
</dbReference>
<dbReference type="GO" id="GO:0009277">
    <property type="term" value="C:fungal-type cell wall"/>
    <property type="evidence" value="ECO:0007669"/>
    <property type="project" value="TreeGrafter"/>
</dbReference>
<evidence type="ECO:0000256" key="8">
    <source>
        <dbReference type="SAM" id="SignalP"/>
    </source>
</evidence>
<comment type="subcellular location">
    <subcellularLocation>
        <location evidence="1">Secreted</location>
        <location evidence="1">Cell wall</location>
    </subcellularLocation>
</comment>
<dbReference type="GO" id="GO:0005886">
    <property type="term" value="C:plasma membrane"/>
    <property type="evidence" value="ECO:0007669"/>
    <property type="project" value="TreeGrafter"/>
</dbReference>
<feature type="compositionally biased region" description="Low complexity" evidence="6">
    <location>
        <begin position="354"/>
        <end position="405"/>
    </location>
</feature>
<keyword evidence="5" id="KW-0325">Glycoprotein</keyword>
<evidence type="ECO:0000256" key="5">
    <source>
        <dbReference type="ARBA" id="ARBA00023180"/>
    </source>
</evidence>
<name>A0A7H8R4H5_TALRU</name>
<dbReference type="Proteomes" id="UP000509510">
    <property type="component" value="Chromosome IV"/>
</dbReference>